<dbReference type="Proteomes" id="UP000324222">
    <property type="component" value="Unassembled WGS sequence"/>
</dbReference>
<evidence type="ECO:0000313" key="1">
    <source>
        <dbReference type="EMBL" id="MPC81282.1"/>
    </source>
</evidence>
<name>A0A5B7IBU8_PORTR</name>
<sequence length="86" mass="9660">MPLLKQARETRELAKENGINVLTPPSSLRSGHTRNILTISYRLISRRSGGTGGKTSTNNLNGRRIQTWSTFIHFLQTVDSLTLYNC</sequence>
<keyword evidence="2" id="KW-1185">Reference proteome</keyword>
<gene>
    <name evidence="1" type="ORF">E2C01_075889</name>
</gene>
<dbReference type="AlphaFoldDB" id="A0A5B7IBU8"/>
<comment type="caution">
    <text evidence="1">The sequence shown here is derived from an EMBL/GenBank/DDBJ whole genome shotgun (WGS) entry which is preliminary data.</text>
</comment>
<protein>
    <submittedName>
        <fullName evidence="1">Uncharacterized protein</fullName>
    </submittedName>
</protein>
<accession>A0A5B7IBU8</accession>
<evidence type="ECO:0000313" key="2">
    <source>
        <dbReference type="Proteomes" id="UP000324222"/>
    </source>
</evidence>
<dbReference type="EMBL" id="VSRR010056499">
    <property type="protein sequence ID" value="MPC81282.1"/>
    <property type="molecule type" value="Genomic_DNA"/>
</dbReference>
<reference evidence="1 2" key="1">
    <citation type="submission" date="2019-05" db="EMBL/GenBank/DDBJ databases">
        <title>Another draft genome of Portunus trituberculatus and its Hox gene families provides insights of decapod evolution.</title>
        <authorList>
            <person name="Jeong J.-H."/>
            <person name="Song I."/>
            <person name="Kim S."/>
            <person name="Choi T."/>
            <person name="Kim D."/>
            <person name="Ryu S."/>
            <person name="Kim W."/>
        </authorList>
    </citation>
    <scope>NUCLEOTIDE SEQUENCE [LARGE SCALE GENOMIC DNA]</scope>
    <source>
        <tissue evidence="1">Muscle</tissue>
    </source>
</reference>
<organism evidence="1 2">
    <name type="scientific">Portunus trituberculatus</name>
    <name type="common">Swimming crab</name>
    <name type="synonym">Neptunus trituberculatus</name>
    <dbReference type="NCBI Taxonomy" id="210409"/>
    <lineage>
        <taxon>Eukaryota</taxon>
        <taxon>Metazoa</taxon>
        <taxon>Ecdysozoa</taxon>
        <taxon>Arthropoda</taxon>
        <taxon>Crustacea</taxon>
        <taxon>Multicrustacea</taxon>
        <taxon>Malacostraca</taxon>
        <taxon>Eumalacostraca</taxon>
        <taxon>Eucarida</taxon>
        <taxon>Decapoda</taxon>
        <taxon>Pleocyemata</taxon>
        <taxon>Brachyura</taxon>
        <taxon>Eubrachyura</taxon>
        <taxon>Portunoidea</taxon>
        <taxon>Portunidae</taxon>
        <taxon>Portuninae</taxon>
        <taxon>Portunus</taxon>
    </lineage>
</organism>
<proteinExistence type="predicted"/>